<accession>A0A9Q3BVR6</accession>
<comment type="caution">
    <text evidence="2">The sequence shown here is derived from an EMBL/GenBank/DDBJ whole genome shotgun (WGS) entry which is preliminary data.</text>
</comment>
<reference evidence="2" key="1">
    <citation type="submission" date="2021-03" db="EMBL/GenBank/DDBJ databases">
        <title>Draft genome sequence of rust myrtle Austropuccinia psidii MF-1, a brazilian biotype.</title>
        <authorList>
            <person name="Quecine M.C."/>
            <person name="Pachon D.M.R."/>
            <person name="Bonatelli M.L."/>
            <person name="Correr F.H."/>
            <person name="Franceschini L.M."/>
            <person name="Leite T.F."/>
            <person name="Margarido G.R.A."/>
            <person name="Almeida C.A."/>
            <person name="Ferrarezi J.A."/>
            <person name="Labate C.A."/>
        </authorList>
    </citation>
    <scope>NUCLEOTIDE SEQUENCE</scope>
    <source>
        <strain evidence="2">MF-1</strain>
    </source>
</reference>
<evidence type="ECO:0000313" key="2">
    <source>
        <dbReference type="EMBL" id="MBW0472188.1"/>
    </source>
</evidence>
<dbReference type="AlphaFoldDB" id="A0A9Q3BVR6"/>
<evidence type="ECO:0000313" key="3">
    <source>
        <dbReference type="Proteomes" id="UP000765509"/>
    </source>
</evidence>
<gene>
    <name evidence="2" type="ORF">O181_011903</name>
</gene>
<name>A0A9Q3BVR6_9BASI</name>
<evidence type="ECO:0000256" key="1">
    <source>
        <dbReference type="SAM" id="MobiDB-lite"/>
    </source>
</evidence>
<proteinExistence type="predicted"/>
<feature type="compositionally biased region" description="Polar residues" evidence="1">
    <location>
        <begin position="126"/>
        <end position="139"/>
    </location>
</feature>
<sequence>MDPETTNRKMGMLPHDEPCSLQYSFVHDPTVTSLLNQSKVIIRPFKDGNGKRKFELGMIITISCHPWDSNSKQPTPGPSGTQWLEDLFHGKQQAISFLILAFALSELTFPPFVEPSQHYAPPIPGPSQSSDSQLPSHENNWTYSLTPPLTISSLTLHSTLYNHHRQYTCWIPPPSPATSTQLPPRTQFSPPLIPMMRLCRNSPTCDRPS</sequence>
<feature type="region of interest" description="Disordered" evidence="1">
    <location>
        <begin position="118"/>
        <end position="139"/>
    </location>
</feature>
<dbReference type="EMBL" id="AVOT02002999">
    <property type="protein sequence ID" value="MBW0472188.1"/>
    <property type="molecule type" value="Genomic_DNA"/>
</dbReference>
<keyword evidence="3" id="KW-1185">Reference proteome</keyword>
<protein>
    <submittedName>
        <fullName evidence="2">Uncharacterized protein</fullName>
    </submittedName>
</protein>
<dbReference type="Proteomes" id="UP000765509">
    <property type="component" value="Unassembled WGS sequence"/>
</dbReference>
<organism evidence="2 3">
    <name type="scientific">Austropuccinia psidii MF-1</name>
    <dbReference type="NCBI Taxonomy" id="1389203"/>
    <lineage>
        <taxon>Eukaryota</taxon>
        <taxon>Fungi</taxon>
        <taxon>Dikarya</taxon>
        <taxon>Basidiomycota</taxon>
        <taxon>Pucciniomycotina</taxon>
        <taxon>Pucciniomycetes</taxon>
        <taxon>Pucciniales</taxon>
        <taxon>Sphaerophragmiaceae</taxon>
        <taxon>Austropuccinia</taxon>
    </lineage>
</organism>